<keyword evidence="2" id="KW-0732">Signal</keyword>
<gene>
    <name evidence="4" type="ORF">Hypma_006872</name>
</gene>
<proteinExistence type="predicted"/>
<dbReference type="InterPro" id="IPR029010">
    <property type="entry name" value="ThuA-like"/>
</dbReference>
<evidence type="ECO:0000313" key="4">
    <source>
        <dbReference type="EMBL" id="RDB26151.1"/>
    </source>
</evidence>
<accession>A0A369JUY8</accession>
<dbReference type="PANTHER" id="PTHR40469:SF2">
    <property type="entry name" value="GALACTOSE-BINDING DOMAIN-LIKE SUPERFAMILY PROTEIN"/>
    <property type="match status" value="1"/>
</dbReference>
<dbReference type="OrthoDB" id="3482285at2759"/>
<dbReference type="Proteomes" id="UP000076154">
    <property type="component" value="Unassembled WGS sequence"/>
</dbReference>
<reference evidence="4" key="1">
    <citation type="submission" date="2018-04" db="EMBL/GenBank/DDBJ databases">
        <title>Whole genome sequencing of Hypsizygus marmoreus.</title>
        <authorList>
            <person name="Choi I.-G."/>
            <person name="Min B."/>
            <person name="Kim J.-G."/>
            <person name="Kim S."/>
            <person name="Oh Y.-L."/>
            <person name="Kong W.-S."/>
            <person name="Park H."/>
            <person name="Jeong J."/>
            <person name="Song E.-S."/>
        </authorList>
    </citation>
    <scope>NUCLEOTIDE SEQUENCE [LARGE SCALE GENOMIC DNA]</scope>
    <source>
        <strain evidence="4">51987-8</strain>
    </source>
</reference>
<feature type="chain" id="PRO_5016793645" description="ThuA-like domain-containing protein" evidence="2">
    <location>
        <begin position="20"/>
        <end position="342"/>
    </location>
</feature>
<feature type="signal peptide" evidence="2">
    <location>
        <begin position="1"/>
        <end position="19"/>
    </location>
</feature>
<feature type="compositionally biased region" description="Low complexity" evidence="1">
    <location>
        <begin position="272"/>
        <end position="311"/>
    </location>
</feature>
<dbReference type="InParanoid" id="A0A369JUY8"/>
<dbReference type="InterPro" id="IPR029062">
    <property type="entry name" value="Class_I_gatase-like"/>
</dbReference>
<dbReference type="Pfam" id="PF06283">
    <property type="entry name" value="ThuA"/>
    <property type="match status" value="1"/>
</dbReference>
<sequence>MFSPLFLCLLGLFAVSSFGQSVPARILIYSATEEFRHDSIPTAITVLKAKGASINVEFDSTEDKTRFTDTVLQSYDAILFLSNTGEVLDNDGKDAFQRYLILGGNFIAVHSASDCLLNTSFYGREVGAYFDYHADLQDATVDVLDDSHPSTSMLPAAWSVRDEMYNFKSDPRTIGAVVVLAANESSYVDSGTRKFDQGTPHPLAWYQTQGAGVQAGDKSVAGRSFYTSLGHLNETWQDTLFMSHILGGVSWTLEGNTTRSRNASAFVGNTGSSNPSQASSSPSQASSSPSQASLSPSQTSTTTAQTSTTTPQISRGFLHPIAGAAVTVMTLAVGCVQLFPCF</sequence>
<dbReference type="AlphaFoldDB" id="A0A369JUY8"/>
<evidence type="ECO:0000313" key="5">
    <source>
        <dbReference type="Proteomes" id="UP000076154"/>
    </source>
</evidence>
<dbReference type="Gene3D" id="3.40.50.880">
    <property type="match status" value="1"/>
</dbReference>
<dbReference type="EMBL" id="LUEZ02000040">
    <property type="protein sequence ID" value="RDB26151.1"/>
    <property type="molecule type" value="Genomic_DNA"/>
</dbReference>
<feature type="domain" description="ThuA-like" evidence="3">
    <location>
        <begin position="25"/>
        <end position="252"/>
    </location>
</feature>
<name>A0A369JUY8_HYPMA</name>
<feature type="region of interest" description="Disordered" evidence="1">
    <location>
        <begin position="262"/>
        <end position="311"/>
    </location>
</feature>
<dbReference type="PANTHER" id="PTHR40469">
    <property type="entry name" value="SECRETED GLYCOSYL HYDROLASE"/>
    <property type="match status" value="1"/>
</dbReference>
<organism evidence="4 5">
    <name type="scientific">Hypsizygus marmoreus</name>
    <name type="common">White beech mushroom</name>
    <name type="synonym">Agaricus marmoreus</name>
    <dbReference type="NCBI Taxonomy" id="39966"/>
    <lineage>
        <taxon>Eukaryota</taxon>
        <taxon>Fungi</taxon>
        <taxon>Dikarya</taxon>
        <taxon>Basidiomycota</taxon>
        <taxon>Agaricomycotina</taxon>
        <taxon>Agaricomycetes</taxon>
        <taxon>Agaricomycetidae</taxon>
        <taxon>Agaricales</taxon>
        <taxon>Tricholomatineae</taxon>
        <taxon>Lyophyllaceae</taxon>
        <taxon>Hypsizygus</taxon>
    </lineage>
</organism>
<dbReference type="SUPFAM" id="SSF52317">
    <property type="entry name" value="Class I glutamine amidotransferase-like"/>
    <property type="match status" value="1"/>
</dbReference>
<evidence type="ECO:0000259" key="3">
    <source>
        <dbReference type="Pfam" id="PF06283"/>
    </source>
</evidence>
<protein>
    <recommendedName>
        <fullName evidence="3">ThuA-like domain-containing protein</fullName>
    </recommendedName>
</protein>
<comment type="caution">
    <text evidence="4">The sequence shown here is derived from an EMBL/GenBank/DDBJ whole genome shotgun (WGS) entry which is preliminary data.</text>
</comment>
<keyword evidence="5" id="KW-1185">Reference proteome</keyword>
<feature type="compositionally biased region" description="Polar residues" evidence="1">
    <location>
        <begin position="262"/>
        <end position="271"/>
    </location>
</feature>
<evidence type="ECO:0000256" key="2">
    <source>
        <dbReference type="SAM" id="SignalP"/>
    </source>
</evidence>
<evidence type="ECO:0000256" key="1">
    <source>
        <dbReference type="SAM" id="MobiDB-lite"/>
    </source>
</evidence>